<evidence type="ECO:0000313" key="5">
    <source>
        <dbReference type="EMBL" id="KZM75682.1"/>
    </source>
</evidence>
<dbReference type="InterPro" id="IPR037069">
    <property type="entry name" value="AcylCoA_DH/ox_N_sf"/>
</dbReference>
<dbReference type="InterPro" id="IPR009100">
    <property type="entry name" value="AcylCoA_DH/oxidase_NM_dom_sf"/>
</dbReference>
<evidence type="ECO:0000313" key="6">
    <source>
        <dbReference type="Proteomes" id="UP000076512"/>
    </source>
</evidence>
<accession>A0A161Z9C3</accession>
<sequence length="378" mass="39343">MYTLDRARSRCEALLPGLLGKLAEVPLLDWEQPGNPGLDLFRGCGGPGLVIPKEYGGLGGSAADAVEVLRAIGAASPSLAVATAMHHFSLASLFAVTDTLEPSPEERALLAAIADQNLLVASGFAEGRPGQGVLSPLMTGVRDQGGIRVSGAKKPCSMSRSMDLFSASVAVPTDNGGSELKLMLVPAATPGVSVHPFWQAPVLTGAESDEVRLEDVFVDDRLLVDAEIGDSGELDALQTVGFIWFEVLITSCYLGMASALAERAFADSRRGTELLSALGVRLETAALLLDSVARRLVTDEPDNRLLTLAVTARYGAQDAITDAVALAVEALGGIAFIGGQEVAYLATATRCVTFHPPTRVSTHAALAAALRGGVLRLS</sequence>
<keyword evidence="3" id="KW-0560">Oxidoreductase</keyword>
<dbReference type="OrthoDB" id="2986495at2"/>
<dbReference type="InterPro" id="IPR013786">
    <property type="entry name" value="AcylCoA_DH/ox_N"/>
</dbReference>
<proteinExistence type="predicted"/>
<dbReference type="GO" id="GO:0003995">
    <property type="term" value="F:acyl-CoA dehydrogenase activity"/>
    <property type="evidence" value="ECO:0007669"/>
    <property type="project" value="TreeGrafter"/>
</dbReference>
<dbReference type="AlphaFoldDB" id="A0A161Z9C3"/>
<dbReference type="Gene3D" id="2.40.110.10">
    <property type="entry name" value="Butyryl-CoA Dehydrogenase, subunit A, domain 2"/>
    <property type="match status" value="1"/>
</dbReference>
<keyword evidence="2" id="KW-0274">FAD</keyword>
<comment type="caution">
    <text evidence="5">The sequence shown here is derived from an EMBL/GenBank/DDBJ whole genome shotgun (WGS) entry which is preliminary data.</text>
</comment>
<dbReference type="GO" id="GO:0050660">
    <property type="term" value="F:flavin adenine dinucleotide binding"/>
    <property type="evidence" value="ECO:0007669"/>
    <property type="project" value="InterPro"/>
</dbReference>
<dbReference type="Pfam" id="PF02771">
    <property type="entry name" value="Acyl-CoA_dh_N"/>
    <property type="match status" value="1"/>
</dbReference>
<dbReference type="InterPro" id="IPR036250">
    <property type="entry name" value="AcylCo_DH-like_C"/>
</dbReference>
<keyword evidence="6" id="KW-1185">Reference proteome</keyword>
<protein>
    <submittedName>
        <fullName evidence="5">Oxidoreductase</fullName>
    </submittedName>
</protein>
<dbReference type="SUPFAM" id="SSF47203">
    <property type="entry name" value="Acyl-CoA dehydrogenase C-terminal domain-like"/>
    <property type="match status" value="1"/>
</dbReference>
<evidence type="ECO:0000259" key="4">
    <source>
        <dbReference type="Pfam" id="PF02771"/>
    </source>
</evidence>
<evidence type="ECO:0000256" key="2">
    <source>
        <dbReference type="ARBA" id="ARBA00022827"/>
    </source>
</evidence>
<dbReference type="Gene3D" id="1.10.540.10">
    <property type="entry name" value="Acyl-CoA dehydrogenase/oxidase, N-terminal domain"/>
    <property type="match status" value="1"/>
</dbReference>
<dbReference type="EMBL" id="LWGR01000003">
    <property type="protein sequence ID" value="KZM75682.1"/>
    <property type="molecule type" value="Genomic_DNA"/>
</dbReference>
<feature type="domain" description="Acyl-CoA dehydrogenase/oxidase N-terminal" evidence="4">
    <location>
        <begin position="45"/>
        <end position="88"/>
    </location>
</feature>
<dbReference type="STRING" id="455432.AWN90_20250"/>
<dbReference type="InterPro" id="IPR046373">
    <property type="entry name" value="Acyl-CoA_Oxase/DH_mid-dom_sf"/>
</dbReference>
<evidence type="ECO:0000256" key="3">
    <source>
        <dbReference type="ARBA" id="ARBA00023002"/>
    </source>
</evidence>
<dbReference type="PANTHER" id="PTHR43884:SF20">
    <property type="entry name" value="ACYL-COA DEHYDROGENASE FADE28"/>
    <property type="match status" value="1"/>
</dbReference>
<dbReference type="PANTHER" id="PTHR43884">
    <property type="entry name" value="ACYL-COA DEHYDROGENASE"/>
    <property type="match status" value="1"/>
</dbReference>
<gene>
    <name evidence="5" type="ORF">AWN90_20250</name>
</gene>
<organism evidence="5 6">
    <name type="scientific">Nocardia terpenica</name>
    <dbReference type="NCBI Taxonomy" id="455432"/>
    <lineage>
        <taxon>Bacteria</taxon>
        <taxon>Bacillati</taxon>
        <taxon>Actinomycetota</taxon>
        <taxon>Actinomycetes</taxon>
        <taxon>Mycobacteriales</taxon>
        <taxon>Nocardiaceae</taxon>
        <taxon>Nocardia</taxon>
    </lineage>
</organism>
<name>A0A161Z9C3_9NOCA</name>
<keyword evidence="1" id="KW-0285">Flavoprotein</keyword>
<dbReference type="RefSeq" id="WP_067583509.1">
    <property type="nucleotide sequence ID" value="NZ_JABMCZ010000001.1"/>
</dbReference>
<dbReference type="SUPFAM" id="SSF56645">
    <property type="entry name" value="Acyl-CoA dehydrogenase NM domain-like"/>
    <property type="match status" value="1"/>
</dbReference>
<dbReference type="Proteomes" id="UP000076512">
    <property type="component" value="Unassembled WGS sequence"/>
</dbReference>
<reference evidence="5 6" key="1">
    <citation type="submission" date="2016-04" db="EMBL/GenBank/DDBJ databases">
        <authorList>
            <person name="Evans L.H."/>
            <person name="Alamgir A."/>
            <person name="Owens N."/>
            <person name="Weber N.D."/>
            <person name="Virtaneva K."/>
            <person name="Barbian K."/>
            <person name="Babar A."/>
            <person name="Rosenke K."/>
        </authorList>
    </citation>
    <scope>NUCLEOTIDE SEQUENCE [LARGE SCALE GENOMIC DNA]</scope>
    <source>
        <strain evidence="5 6">IFM 0406</strain>
    </source>
</reference>
<evidence type="ECO:0000256" key="1">
    <source>
        <dbReference type="ARBA" id="ARBA00022630"/>
    </source>
</evidence>